<dbReference type="GO" id="GO:0000976">
    <property type="term" value="F:transcription cis-regulatory region binding"/>
    <property type="evidence" value="ECO:0007669"/>
    <property type="project" value="TreeGrafter"/>
</dbReference>
<organism evidence="2 3">
    <name type="scientific">Fraxinus pennsylvanica</name>
    <dbReference type="NCBI Taxonomy" id="56036"/>
    <lineage>
        <taxon>Eukaryota</taxon>
        <taxon>Viridiplantae</taxon>
        <taxon>Streptophyta</taxon>
        <taxon>Embryophyta</taxon>
        <taxon>Tracheophyta</taxon>
        <taxon>Spermatophyta</taxon>
        <taxon>Magnoliopsida</taxon>
        <taxon>eudicotyledons</taxon>
        <taxon>Gunneridae</taxon>
        <taxon>Pentapetalae</taxon>
        <taxon>asterids</taxon>
        <taxon>lamiids</taxon>
        <taxon>Lamiales</taxon>
        <taxon>Oleaceae</taxon>
        <taxon>Oleeae</taxon>
        <taxon>Fraxinus</taxon>
    </lineage>
</organism>
<protein>
    <submittedName>
        <fullName evidence="2">Uncharacterized protein</fullName>
    </submittedName>
</protein>
<dbReference type="EMBL" id="OU503057">
    <property type="protein sequence ID" value="CAI9786479.1"/>
    <property type="molecule type" value="Genomic_DNA"/>
</dbReference>
<dbReference type="GO" id="GO:0010113">
    <property type="term" value="P:negative regulation of systemic acquired resistance"/>
    <property type="evidence" value="ECO:0007669"/>
    <property type="project" value="TreeGrafter"/>
</dbReference>
<dbReference type="AlphaFoldDB" id="A0AAD2ADU1"/>
<dbReference type="Gene3D" id="3.40.50.620">
    <property type="entry name" value="HUPs"/>
    <property type="match status" value="1"/>
</dbReference>
<dbReference type="InterPro" id="IPR014729">
    <property type="entry name" value="Rossmann-like_a/b/a_fold"/>
</dbReference>
<feature type="region of interest" description="Disordered" evidence="1">
    <location>
        <begin position="204"/>
        <end position="242"/>
    </location>
</feature>
<dbReference type="InterPro" id="IPR034561">
    <property type="entry name" value="SNI1"/>
</dbReference>
<sequence>MNWTLLRESLLNILLRSRKIIYKGFIPDCLLDIQGIYDLSEESDTPLVLALPKLEKSTCTVLKKLVFMIMELDLSQSMADLQGFTTRVDGVRTPVVDIILEELIYNNNILSSLLQALSLSLPLYAYITLTNMVFPFKHSELEMKTQIISVDLDGSLFSFSYDSGQPLEQVEVEYVPAKTELDGNLDEEFRKDFEKFSFTVSAGSKENDKKDETAPDAASKEEADSLFAKPGDPQYAPPVQEAETHAEVNVKIKAFCPPNVVEKNPCFEYVKYVIFPWFNEFKVERN</sequence>
<feature type="compositionally biased region" description="Basic and acidic residues" evidence="1">
    <location>
        <begin position="205"/>
        <end position="223"/>
    </location>
</feature>
<accession>A0AAD2ADU1</accession>
<dbReference type="Proteomes" id="UP000834106">
    <property type="component" value="Chromosome 22"/>
</dbReference>
<gene>
    <name evidence="2" type="ORF">FPE_LOCUS33909</name>
</gene>
<evidence type="ECO:0000256" key="1">
    <source>
        <dbReference type="SAM" id="MobiDB-lite"/>
    </source>
</evidence>
<dbReference type="GO" id="GO:0006974">
    <property type="term" value="P:DNA damage response"/>
    <property type="evidence" value="ECO:0007669"/>
    <property type="project" value="InterPro"/>
</dbReference>
<dbReference type="PANTHER" id="PTHR37243">
    <property type="entry name" value="NEGATIVE REGULATOR OF SYSTEMIC ACQUIRED RESISTANCE SNI1"/>
    <property type="match status" value="1"/>
</dbReference>
<dbReference type="PANTHER" id="PTHR37243:SF2">
    <property type="entry name" value="NEGATIVE REGULATOR OF SYSTEMIC ACQUIRED RESISTANCE SNI1"/>
    <property type="match status" value="1"/>
</dbReference>
<dbReference type="GO" id="GO:0005634">
    <property type="term" value="C:nucleus"/>
    <property type="evidence" value="ECO:0007669"/>
    <property type="project" value="InterPro"/>
</dbReference>
<evidence type="ECO:0000313" key="2">
    <source>
        <dbReference type="EMBL" id="CAI9786479.1"/>
    </source>
</evidence>
<dbReference type="GO" id="GO:0030915">
    <property type="term" value="C:Smc5-Smc6 complex"/>
    <property type="evidence" value="ECO:0007669"/>
    <property type="project" value="InterPro"/>
</dbReference>
<keyword evidence="3" id="KW-1185">Reference proteome</keyword>
<evidence type="ECO:0000313" key="3">
    <source>
        <dbReference type="Proteomes" id="UP000834106"/>
    </source>
</evidence>
<name>A0AAD2ADU1_9LAMI</name>
<reference evidence="2" key="1">
    <citation type="submission" date="2023-05" db="EMBL/GenBank/DDBJ databases">
        <authorList>
            <person name="Huff M."/>
        </authorList>
    </citation>
    <scope>NUCLEOTIDE SEQUENCE</scope>
</reference>
<proteinExistence type="predicted"/>
<dbReference type="GO" id="GO:0045892">
    <property type="term" value="P:negative regulation of DNA-templated transcription"/>
    <property type="evidence" value="ECO:0007669"/>
    <property type="project" value="InterPro"/>
</dbReference>